<comment type="caution">
    <text evidence="1">The sequence shown here is derived from an EMBL/GenBank/DDBJ whole genome shotgun (WGS) entry which is preliminary data.</text>
</comment>
<dbReference type="EMBL" id="JASCZI010272458">
    <property type="protein sequence ID" value="MED6222315.1"/>
    <property type="molecule type" value="Genomic_DNA"/>
</dbReference>
<keyword evidence="2" id="KW-1185">Reference proteome</keyword>
<dbReference type="Proteomes" id="UP001341840">
    <property type="component" value="Unassembled WGS sequence"/>
</dbReference>
<sequence>MMPEGTRRPRWDWFQEMFGELPDERNWDPCTVTFSWFEQLFEIVQFANLGPTAYFIQSWILAARRYLVPADHFHRFPPDEIPVEATQRQLGPHSARPGRSMMVRTRTTARDWQWLDKMMAEDASA</sequence>
<organism evidence="1 2">
    <name type="scientific">Stylosanthes scabra</name>
    <dbReference type="NCBI Taxonomy" id="79078"/>
    <lineage>
        <taxon>Eukaryota</taxon>
        <taxon>Viridiplantae</taxon>
        <taxon>Streptophyta</taxon>
        <taxon>Embryophyta</taxon>
        <taxon>Tracheophyta</taxon>
        <taxon>Spermatophyta</taxon>
        <taxon>Magnoliopsida</taxon>
        <taxon>eudicotyledons</taxon>
        <taxon>Gunneridae</taxon>
        <taxon>Pentapetalae</taxon>
        <taxon>rosids</taxon>
        <taxon>fabids</taxon>
        <taxon>Fabales</taxon>
        <taxon>Fabaceae</taxon>
        <taxon>Papilionoideae</taxon>
        <taxon>50 kb inversion clade</taxon>
        <taxon>dalbergioids sensu lato</taxon>
        <taxon>Dalbergieae</taxon>
        <taxon>Pterocarpus clade</taxon>
        <taxon>Stylosanthes</taxon>
    </lineage>
</organism>
<evidence type="ECO:0000313" key="1">
    <source>
        <dbReference type="EMBL" id="MED6222315.1"/>
    </source>
</evidence>
<protein>
    <recommendedName>
        <fullName evidence="3">Aminotransferase-like plant mobile domain-containing protein</fullName>
    </recommendedName>
</protein>
<accession>A0ABU6ZK52</accession>
<gene>
    <name evidence="1" type="ORF">PIB30_063172</name>
</gene>
<evidence type="ECO:0000313" key="2">
    <source>
        <dbReference type="Proteomes" id="UP001341840"/>
    </source>
</evidence>
<evidence type="ECO:0008006" key="3">
    <source>
        <dbReference type="Google" id="ProtNLM"/>
    </source>
</evidence>
<proteinExistence type="predicted"/>
<name>A0ABU6ZK52_9FABA</name>
<reference evidence="1 2" key="1">
    <citation type="journal article" date="2023" name="Plants (Basel)">
        <title>Bridging the Gap: Combining Genomics and Transcriptomics Approaches to Understand Stylosanthes scabra, an Orphan Legume from the Brazilian Caatinga.</title>
        <authorList>
            <person name="Ferreira-Neto J.R.C."/>
            <person name="da Silva M.D."/>
            <person name="Binneck E."/>
            <person name="de Melo N.F."/>
            <person name="da Silva R.H."/>
            <person name="de Melo A.L.T.M."/>
            <person name="Pandolfi V."/>
            <person name="Bustamante F.O."/>
            <person name="Brasileiro-Vidal A.C."/>
            <person name="Benko-Iseppon A.M."/>
        </authorList>
    </citation>
    <scope>NUCLEOTIDE SEQUENCE [LARGE SCALE GENOMIC DNA]</scope>
    <source>
        <tissue evidence="1">Leaves</tissue>
    </source>
</reference>